<organism evidence="1 2">
    <name type="scientific">Flammeovirga yaeyamensis</name>
    <dbReference type="NCBI Taxonomy" id="367791"/>
    <lineage>
        <taxon>Bacteria</taxon>
        <taxon>Pseudomonadati</taxon>
        <taxon>Bacteroidota</taxon>
        <taxon>Cytophagia</taxon>
        <taxon>Cytophagales</taxon>
        <taxon>Flammeovirgaceae</taxon>
        <taxon>Flammeovirga</taxon>
    </lineage>
</organism>
<dbReference type="EMBL" id="CP076132">
    <property type="protein sequence ID" value="QWG00064.1"/>
    <property type="molecule type" value="Genomic_DNA"/>
</dbReference>
<gene>
    <name evidence="1" type="ORF">KMW28_10390</name>
</gene>
<dbReference type="KEGG" id="fya:KMW28_10390"/>
<evidence type="ECO:0000313" key="2">
    <source>
        <dbReference type="Proteomes" id="UP000678679"/>
    </source>
</evidence>
<name>A0AAX1MXS2_9BACT</name>
<keyword evidence="2" id="KW-1185">Reference proteome</keyword>
<dbReference type="AlphaFoldDB" id="A0AAX1MXS2"/>
<sequence>MFALLIRKLKKMRLTKGITGFSETQNEYIDNDIWKQTVQSFFSVKAEVNFSDRYNFNYHFIEYDHQLMLLFKNKFSNLFAVAEVIDDSDEYHKLPEHRFINHSDISDFFEGIGFECLDEKFVNSKISTSNSLKTNLLEDLSKEEQEQILKKEPETIGNIIFNDWKKSRRKV</sequence>
<protein>
    <submittedName>
        <fullName evidence="1">Uncharacterized protein</fullName>
    </submittedName>
</protein>
<proteinExistence type="predicted"/>
<dbReference type="Proteomes" id="UP000678679">
    <property type="component" value="Chromosome 1"/>
</dbReference>
<dbReference type="RefSeq" id="WP_215585716.1">
    <property type="nucleotide sequence ID" value="NZ_CP076132.1"/>
</dbReference>
<accession>A0AAX1MXS2</accession>
<evidence type="ECO:0000313" key="1">
    <source>
        <dbReference type="EMBL" id="QWG00064.1"/>
    </source>
</evidence>
<reference evidence="1 2" key="1">
    <citation type="submission" date="2021-05" db="EMBL/GenBank/DDBJ databases">
        <title>Comparative genomic studies on the polysaccharide-degrading batcterial strains of the Flammeovirga genus.</title>
        <authorList>
            <person name="Zewei F."/>
            <person name="Zheng Z."/>
            <person name="Yu L."/>
            <person name="Ruyue G."/>
            <person name="Yanhong M."/>
            <person name="Yuanyuan C."/>
            <person name="Jingyan G."/>
            <person name="Wenjun H."/>
        </authorList>
    </citation>
    <scope>NUCLEOTIDE SEQUENCE [LARGE SCALE GENOMIC DNA]</scope>
    <source>
        <strain evidence="1 2">NBRC:100898</strain>
    </source>
</reference>